<dbReference type="RefSeq" id="WP_171840632.1">
    <property type="nucleotide sequence ID" value="NZ_AP014690.1"/>
</dbReference>
<dbReference type="EMBL" id="BJVS01000002">
    <property type="protein sequence ID" value="GEL52702.1"/>
    <property type="molecule type" value="Genomic_DNA"/>
</dbReference>
<protein>
    <submittedName>
        <fullName evidence="1">Uncharacterized protein</fullName>
    </submittedName>
</protein>
<dbReference type="Proteomes" id="UP000321287">
    <property type="component" value="Unassembled WGS sequence"/>
</dbReference>
<organism evidence="1 2">
    <name type="scientific">Asaia bogorensis NBRC 16594</name>
    <dbReference type="NCBI Taxonomy" id="1231624"/>
    <lineage>
        <taxon>Bacteria</taxon>
        <taxon>Pseudomonadati</taxon>
        <taxon>Pseudomonadota</taxon>
        <taxon>Alphaproteobacteria</taxon>
        <taxon>Acetobacterales</taxon>
        <taxon>Acetobacteraceae</taxon>
        <taxon>Asaia</taxon>
    </lineage>
</organism>
<evidence type="ECO:0000313" key="2">
    <source>
        <dbReference type="Proteomes" id="UP000321287"/>
    </source>
</evidence>
<sequence>MTKMLWSAIARNPITACLILFLLHQTVSSARIWLRCRDLETQLRTLDALKTSDFEEDS</sequence>
<keyword evidence="2" id="KW-1185">Reference proteome</keyword>
<gene>
    <name evidence="1" type="ORF">ABO01nite_07090</name>
</gene>
<comment type="caution">
    <text evidence="1">The sequence shown here is derived from an EMBL/GenBank/DDBJ whole genome shotgun (WGS) entry which is preliminary data.</text>
</comment>
<accession>A0AAN4R176</accession>
<dbReference type="GeneID" id="78227883"/>
<reference evidence="1 2" key="1">
    <citation type="submission" date="2019-07" db="EMBL/GenBank/DDBJ databases">
        <title>Whole genome shotgun sequence of Asaia bogorensis NBRC 16594.</title>
        <authorList>
            <person name="Hosoyama A."/>
            <person name="Uohara A."/>
            <person name="Ohji S."/>
            <person name="Ichikawa N."/>
        </authorList>
    </citation>
    <scope>NUCLEOTIDE SEQUENCE [LARGE SCALE GENOMIC DNA]</scope>
    <source>
        <strain evidence="1 2">NBRC 16594</strain>
    </source>
</reference>
<proteinExistence type="predicted"/>
<dbReference type="AlphaFoldDB" id="A0AAN4R176"/>
<name>A0AAN4R176_9PROT</name>
<evidence type="ECO:0000313" key="1">
    <source>
        <dbReference type="EMBL" id="GEL52702.1"/>
    </source>
</evidence>
<dbReference type="KEGG" id="abg:Asbog_00041"/>